<dbReference type="PANTHER" id="PTHR33841:SF1">
    <property type="entry name" value="DNA METHYLTRANSFERASE A"/>
    <property type="match status" value="1"/>
</dbReference>
<organism evidence="8 9">
    <name type="scientific">Nocardiopsis changdeensis</name>
    <dbReference type="NCBI Taxonomy" id="2831969"/>
    <lineage>
        <taxon>Bacteria</taxon>
        <taxon>Bacillati</taxon>
        <taxon>Actinomycetota</taxon>
        <taxon>Actinomycetes</taxon>
        <taxon>Streptosporangiales</taxon>
        <taxon>Nocardiopsidaceae</taxon>
        <taxon>Nocardiopsis</taxon>
    </lineage>
</organism>
<dbReference type="InterPro" id="IPR041635">
    <property type="entry name" value="Type_ISP_LLaBIII_C"/>
</dbReference>
<feature type="domain" description="DNA methylase adenine-specific" evidence="6">
    <location>
        <begin position="338"/>
        <end position="414"/>
    </location>
</feature>
<dbReference type="Proteomes" id="UP000676079">
    <property type="component" value="Chromosome"/>
</dbReference>
<feature type="domain" description="Type ISP restriction-modification enzyme LLaBIII C-terminal specificity" evidence="7">
    <location>
        <begin position="719"/>
        <end position="1064"/>
    </location>
</feature>
<evidence type="ECO:0000259" key="7">
    <source>
        <dbReference type="Pfam" id="PF18135"/>
    </source>
</evidence>
<proteinExistence type="predicted"/>
<feature type="region of interest" description="Disordered" evidence="5">
    <location>
        <begin position="1"/>
        <end position="24"/>
    </location>
</feature>
<keyword evidence="3" id="KW-0808">Transferase</keyword>
<dbReference type="InterPro" id="IPR029063">
    <property type="entry name" value="SAM-dependent_MTases_sf"/>
</dbReference>
<sequence>MSALPHEPHEPPKTRKPLSLSPRTVDGLMRGFVNEVTEALGRGGAEEDQLRTPVKTLVQALGAAMGLPVVAYGEVRLPWLRARPDYGVDLTGIGQGPHSRVGYIEIKRPGHPIPPSAMSGKRDREQWEKFQNLTNILYTNGTQWSLFQNGHHRGTATTPDFVRRIRKAPTVDPVFSRIIEDFLCWTPDPAPGLDRLITLVAHLCAQLRDEVADILAAERYRGRDQQFTRLSEEWRDLLFPNLETDRDFPDVYAQAVTFSLILAREAGVGFRGRPLHEIGELLGKHHRFLSKAFGLLTEFSRQEEQEERNPSILATLVRVLEPVDWSAMMREHPRAHVDLYETFLARYDPELRRRSGAYFTPAAVADYMAGFTDAVLRTRMGLPLGLAEPSVTTLDPAMGSGTFLSSVMDRAAATLTDEYGEIHGRTWLKDMYRGRLIGFERSTAAFAVSELRLHQQLREGYGAEVPEEHSRFLCNTLDDPDHHFQIFGRRYDELVAFREQANRIKRTTPVMVVLGNPPYIERARQRDPAPWLERRRAATGDPVRARPSMDEFREPGSERLAFKLSSASLYFWRWATWKVFDAHPDQPCGVVAFVSTSAYLTSESFAGMRRYLRQTADEGWIVDLSPEGHRSSVGSRIFGGVQQPVCIGIFARYGPARPDTPARVWHCSVQGDQADKFAALARDAGLHLDGEKWTECPRGWTAPFAPEKHEWLRFPVLADLMPWQSSGVGPNRTWVIAPDQETLRNRWERLASAPAAEQDGLFKATRDRDTTRRFPGLPTIAEDRVPPRITSHPYRAFDQQYIVDDTRYVDFQRTSLQAAQSDRQIHVVEQHAHAISGGPGLLFTALPPNVHYFNGRGGRALPLYRTPDASSPNLAPRLLDHLSARLGQRVSPEDVVAYLAAIAAHPGYTAAFAEELETPGIRIPLTATPGLWDEAVGLGRQVVWLHTYGTRLHDPAADRPARFPRLPPGRRPQVLVEIPDGRGHLPDMIRHDSDEGSDSRRLHVGEGVIAPVEAAAWNYRVGGMHVIGKWFTARRRNPRHVRRGSALDDIRPERWTPAFTDGLLRLVAVLTRLTDLEPAQADLLERVRSSPLITTDELTEARVLPVRREARKAPPRHGQGELPLL</sequence>
<dbReference type="Gene3D" id="3.40.50.150">
    <property type="entry name" value="Vaccinia Virus protein VP39"/>
    <property type="match status" value="1"/>
</dbReference>
<evidence type="ECO:0000256" key="4">
    <source>
        <dbReference type="ARBA" id="ARBA00047942"/>
    </source>
</evidence>
<protein>
    <recommendedName>
        <fullName evidence="1">site-specific DNA-methyltransferase (adenine-specific)</fullName>
        <ecNumber evidence="1">2.1.1.72</ecNumber>
    </recommendedName>
</protein>
<evidence type="ECO:0000313" key="9">
    <source>
        <dbReference type="Proteomes" id="UP000676079"/>
    </source>
</evidence>
<dbReference type="GO" id="GO:0008168">
    <property type="term" value="F:methyltransferase activity"/>
    <property type="evidence" value="ECO:0007669"/>
    <property type="project" value="UniProtKB-KW"/>
</dbReference>
<name>A0ABX8BS41_9ACTN</name>
<evidence type="ECO:0000256" key="3">
    <source>
        <dbReference type="ARBA" id="ARBA00022679"/>
    </source>
</evidence>
<evidence type="ECO:0000256" key="2">
    <source>
        <dbReference type="ARBA" id="ARBA00022603"/>
    </source>
</evidence>
<dbReference type="InterPro" id="IPR003356">
    <property type="entry name" value="DNA_methylase_A-5"/>
</dbReference>
<comment type="catalytic activity">
    <reaction evidence="4">
        <text>a 2'-deoxyadenosine in DNA + S-adenosyl-L-methionine = an N(6)-methyl-2'-deoxyadenosine in DNA + S-adenosyl-L-homocysteine + H(+)</text>
        <dbReference type="Rhea" id="RHEA:15197"/>
        <dbReference type="Rhea" id="RHEA-COMP:12418"/>
        <dbReference type="Rhea" id="RHEA-COMP:12419"/>
        <dbReference type="ChEBI" id="CHEBI:15378"/>
        <dbReference type="ChEBI" id="CHEBI:57856"/>
        <dbReference type="ChEBI" id="CHEBI:59789"/>
        <dbReference type="ChEBI" id="CHEBI:90615"/>
        <dbReference type="ChEBI" id="CHEBI:90616"/>
        <dbReference type="EC" id="2.1.1.72"/>
    </reaction>
</comment>
<dbReference type="InterPro" id="IPR050953">
    <property type="entry name" value="N4_N6_ade-DNA_methylase"/>
</dbReference>
<dbReference type="Pfam" id="PF02384">
    <property type="entry name" value="N6_Mtase"/>
    <property type="match status" value="1"/>
</dbReference>
<evidence type="ECO:0000259" key="6">
    <source>
        <dbReference type="Pfam" id="PF02384"/>
    </source>
</evidence>
<keyword evidence="2 8" id="KW-0489">Methyltransferase</keyword>
<dbReference type="Pfam" id="PF18135">
    <property type="entry name" value="Type_ISP_C"/>
    <property type="match status" value="1"/>
</dbReference>
<dbReference type="GO" id="GO:0032259">
    <property type="term" value="P:methylation"/>
    <property type="evidence" value="ECO:0007669"/>
    <property type="project" value="UniProtKB-KW"/>
</dbReference>
<gene>
    <name evidence="8" type="ORF">KGD84_11955</name>
</gene>
<dbReference type="PANTHER" id="PTHR33841">
    <property type="entry name" value="DNA METHYLTRANSFERASE YEEA-RELATED"/>
    <property type="match status" value="1"/>
</dbReference>
<dbReference type="PRINTS" id="PR00507">
    <property type="entry name" value="N12N6MTFRASE"/>
</dbReference>
<dbReference type="EMBL" id="CP074133">
    <property type="protein sequence ID" value="QUX24909.1"/>
    <property type="molecule type" value="Genomic_DNA"/>
</dbReference>
<evidence type="ECO:0000313" key="8">
    <source>
        <dbReference type="EMBL" id="QUX24909.1"/>
    </source>
</evidence>
<dbReference type="EC" id="2.1.1.72" evidence="1"/>
<reference evidence="8 9" key="1">
    <citation type="submission" date="2021-05" db="EMBL/GenBank/DDBJ databases">
        <title>Direct Submission.</title>
        <authorList>
            <person name="Li K."/>
            <person name="Gao J."/>
        </authorList>
    </citation>
    <scope>NUCLEOTIDE SEQUENCE [LARGE SCALE GENOMIC DNA]</scope>
    <source>
        <strain evidence="8 9">Mg02</strain>
    </source>
</reference>
<feature type="compositionally biased region" description="Basic and acidic residues" evidence="5">
    <location>
        <begin position="1"/>
        <end position="13"/>
    </location>
</feature>
<keyword evidence="9" id="KW-1185">Reference proteome</keyword>
<evidence type="ECO:0000256" key="1">
    <source>
        <dbReference type="ARBA" id="ARBA00011900"/>
    </source>
</evidence>
<dbReference type="SUPFAM" id="SSF53335">
    <property type="entry name" value="S-adenosyl-L-methionine-dependent methyltransferases"/>
    <property type="match status" value="1"/>
</dbReference>
<accession>A0ABX8BS41</accession>
<evidence type="ECO:0000256" key="5">
    <source>
        <dbReference type="SAM" id="MobiDB-lite"/>
    </source>
</evidence>